<proteinExistence type="inferred from homology"/>
<dbReference type="GO" id="GO:0004340">
    <property type="term" value="F:glucokinase activity"/>
    <property type="evidence" value="ECO:0007669"/>
    <property type="project" value="TreeGrafter"/>
</dbReference>
<evidence type="ECO:0000256" key="4">
    <source>
        <dbReference type="ARBA" id="ARBA00044613"/>
    </source>
</evidence>
<evidence type="ECO:0000313" key="7">
    <source>
        <dbReference type="EMBL" id="KHN72105.1"/>
    </source>
</evidence>
<evidence type="ECO:0000313" key="8">
    <source>
        <dbReference type="Proteomes" id="UP000031036"/>
    </source>
</evidence>
<gene>
    <name evidence="7" type="primary">Hkdc1</name>
    <name evidence="7" type="ORF">Tcan_09061</name>
</gene>
<dbReference type="InterPro" id="IPR001312">
    <property type="entry name" value="Hexokinase"/>
</dbReference>
<dbReference type="EMBL" id="JPKZ01003311">
    <property type="protein sequence ID" value="KHN72105.1"/>
    <property type="molecule type" value="Genomic_DNA"/>
</dbReference>
<sequence>MEILHELGINNATDADCTIVAYVCSVISTRSAHLCAAGFSAVLMHMQKPYVTIGIDGSLYKFHRTFARILDEKINELLPSNIEYQLMLSEDGSGRGAALVAAVASRMAQDVGNH</sequence>
<dbReference type="GO" id="GO:0001678">
    <property type="term" value="P:intracellular glucose homeostasis"/>
    <property type="evidence" value="ECO:0007669"/>
    <property type="project" value="InterPro"/>
</dbReference>
<comment type="caution">
    <text evidence="7">The sequence shown here is derived from an EMBL/GenBank/DDBJ whole genome shotgun (WGS) entry which is preliminary data.</text>
</comment>
<dbReference type="InterPro" id="IPR022673">
    <property type="entry name" value="Hexokinase_C"/>
</dbReference>
<accession>A0A0B2UT71</accession>
<evidence type="ECO:0000256" key="5">
    <source>
        <dbReference type="RuleBase" id="RU362007"/>
    </source>
</evidence>
<dbReference type="GO" id="GO:0005524">
    <property type="term" value="F:ATP binding"/>
    <property type="evidence" value="ECO:0007669"/>
    <property type="project" value="UniProtKB-UniRule"/>
</dbReference>
<dbReference type="PROSITE" id="PS51748">
    <property type="entry name" value="HEXOKINASE_2"/>
    <property type="match status" value="1"/>
</dbReference>
<feature type="domain" description="Hexokinase C-terminal" evidence="6">
    <location>
        <begin position="3"/>
        <end position="103"/>
    </location>
</feature>
<dbReference type="Proteomes" id="UP000031036">
    <property type="component" value="Unassembled WGS sequence"/>
</dbReference>
<dbReference type="STRING" id="6265.A0A0B2UT71"/>
<dbReference type="EC" id="2.7.1.-" evidence="5"/>
<dbReference type="GO" id="GO:0005536">
    <property type="term" value="F:D-glucose binding"/>
    <property type="evidence" value="ECO:0007669"/>
    <property type="project" value="InterPro"/>
</dbReference>
<dbReference type="OrthoDB" id="419537at2759"/>
<protein>
    <recommendedName>
        <fullName evidence="5">Phosphotransferase</fullName>
        <ecNumber evidence="5">2.7.1.-</ecNumber>
    </recommendedName>
</protein>
<comment type="pathway">
    <text evidence="2">Carbohydrate metabolism; hexose metabolism.</text>
</comment>
<dbReference type="Pfam" id="PF03727">
    <property type="entry name" value="Hexokinase_2"/>
    <property type="match status" value="1"/>
</dbReference>
<dbReference type="PANTHER" id="PTHR19443">
    <property type="entry name" value="HEXOKINASE"/>
    <property type="match status" value="1"/>
</dbReference>
<reference evidence="7 8" key="1">
    <citation type="submission" date="2014-11" db="EMBL/GenBank/DDBJ databases">
        <title>Genetic blueprint of the zoonotic pathogen Toxocara canis.</title>
        <authorList>
            <person name="Zhu X.-Q."/>
            <person name="Korhonen P.K."/>
            <person name="Cai H."/>
            <person name="Young N.D."/>
            <person name="Nejsum P."/>
            <person name="von Samson-Himmelstjerna G."/>
            <person name="Boag P.R."/>
            <person name="Tan P."/>
            <person name="Li Q."/>
            <person name="Min J."/>
            <person name="Yang Y."/>
            <person name="Wang X."/>
            <person name="Fang X."/>
            <person name="Hall R.S."/>
            <person name="Hofmann A."/>
            <person name="Sternberg P.W."/>
            <person name="Jex A.R."/>
            <person name="Gasser R.B."/>
        </authorList>
    </citation>
    <scope>NUCLEOTIDE SEQUENCE [LARGE SCALE GENOMIC DNA]</scope>
    <source>
        <strain evidence="7">PN_DK_2014</strain>
    </source>
</reference>
<keyword evidence="5" id="KW-0547">Nucleotide-binding</keyword>
<keyword evidence="5 7" id="KW-0418">Kinase</keyword>
<dbReference type="GO" id="GO:0008865">
    <property type="term" value="F:fructokinase activity"/>
    <property type="evidence" value="ECO:0007669"/>
    <property type="project" value="TreeGrafter"/>
</dbReference>
<keyword evidence="5" id="KW-0808">Transferase</keyword>
<keyword evidence="3 5" id="KW-0324">Glycolysis</keyword>
<dbReference type="PRINTS" id="PR00475">
    <property type="entry name" value="HEXOKINASE"/>
</dbReference>
<comment type="catalytic activity">
    <reaction evidence="4">
        <text>a D-hexose + ATP = a D-hexose 6-phosphate + ADP + H(+)</text>
        <dbReference type="Rhea" id="RHEA:22740"/>
        <dbReference type="ChEBI" id="CHEBI:4194"/>
        <dbReference type="ChEBI" id="CHEBI:15378"/>
        <dbReference type="ChEBI" id="CHEBI:30616"/>
        <dbReference type="ChEBI" id="CHEBI:229467"/>
        <dbReference type="ChEBI" id="CHEBI:456216"/>
        <dbReference type="EC" id="2.7.1.1"/>
    </reaction>
    <physiologicalReaction direction="left-to-right" evidence="4">
        <dbReference type="Rhea" id="RHEA:22741"/>
    </physiologicalReaction>
</comment>
<dbReference type="GO" id="GO:0005739">
    <property type="term" value="C:mitochondrion"/>
    <property type="evidence" value="ECO:0007669"/>
    <property type="project" value="TreeGrafter"/>
</dbReference>
<dbReference type="GO" id="GO:0006096">
    <property type="term" value="P:glycolytic process"/>
    <property type="evidence" value="ECO:0007669"/>
    <property type="project" value="UniProtKB-KW"/>
</dbReference>
<name>A0A0B2UT71_TOXCA</name>
<comment type="pathway">
    <text evidence="1">Carbohydrate degradation; glycolysis; D-glyceraldehyde 3-phosphate and glycerone phosphate from D-glucose: step 1/4.</text>
</comment>
<dbReference type="GO" id="GO:0006006">
    <property type="term" value="P:glucose metabolic process"/>
    <property type="evidence" value="ECO:0007669"/>
    <property type="project" value="TreeGrafter"/>
</dbReference>
<organism evidence="7 8">
    <name type="scientific">Toxocara canis</name>
    <name type="common">Canine roundworm</name>
    <dbReference type="NCBI Taxonomy" id="6265"/>
    <lineage>
        <taxon>Eukaryota</taxon>
        <taxon>Metazoa</taxon>
        <taxon>Ecdysozoa</taxon>
        <taxon>Nematoda</taxon>
        <taxon>Chromadorea</taxon>
        <taxon>Rhabditida</taxon>
        <taxon>Spirurina</taxon>
        <taxon>Ascaridomorpha</taxon>
        <taxon>Ascaridoidea</taxon>
        <taxon>Toxocaridae</taxon>
        <taxon>Toxocara</taxon>
    </lineage>
</organism>
<dbReference type="OMA" id="NIEYQLM"/>
<dbReference type="AlphaFoldDB" id="A0A0B2UT71"/>
<dbReference type="Gene3D" id="3.40.367.20">
    <property type="match status" value="1"/>
</dbReference>
<evidence type="ECO:0000259" key="6">
    <source>
        <dbReference type="Pfam" id="PF03727"/>
    </source>
</evidence>
<dbReference type="GO" id="GO:0005829">
    <property type="term" value="C:cytosol"/>
    <property type="evidence" value="ECO:0007669"/>
    <property type="project" value="TreeGrafter"/>
</dbReference>
<keyword evidence="5" id="KW-0067">ATP-binding</keyword>
<dbReference type="SUPFAM" id="SSF53067">
    <property type="entry name" value="Actin-like ATPase domain"/>
    <property type="match status" value="1"/>
</dbReference>
<evidence type="ECO:0000256" key="3">
    <source>
        <dbReference type="ARBA" id="ARBA00023152"/>
    </source>
</evidence>
<dbReference type="PANTHER" id="PTHR19443:SF16">
    <property type="entry name" value="HEXOKINASE TYPE 1-RELATED"/>
    <property type="match status" value="1"/>
</dbReference>
<dbReference type="InterPro" id="IPR043129">
    <property type="entry name" value="ATPase_NBD"/>
</dbReference>
<evidence type="ECO:0000256" key="2">
    <source>
        <dbReference type="ARBA" id="ARBA00005028"/>
    </source>
</evidence>
<evidence type="ECO:0000256" key="1">
    <source>
        <dbReference type="ARBA" id="ARBA00004888"/>
    </source>
</evidence>
<keyword evidence="8" id="KW-1185">Reference proteome</keyword>
<comment type="similarity">
    <text evidence="5">Belongs to the hexokinase family.</text>
</comment>